<dbReference type="HOGENOM" id="CLU_447541_0_0_12"/>
<dbReference type="Pfam" id="PF01095">
    <property type="entry name" value="Pectinesterase"/>
    <property type="match status" value="1"/>
</dbReference>
<dbReference type="AlphaFoldDB" id="F8F1C9"/>
<dbReference type="PANTHER" id="PTHR31321">
    <property type="entry name" value="ACYL-COA THIOESTER HYDROLASE YBHC-RELATED"/>
    <property type="match status" value="1"/>
</dbReference>
<reference evidence="6" key="1">
    <citation type="journal article" date="2013" name="Stand. Genomic Sci.">
        <title>Genome sequence of the thermophilic fresh-water bacterium Spirochaeta caldaria type strain (H1(T)), reclassification of Spirochaeta caldaria, Spirochaeta stenostrepta, and Spirochaeta zuelzerae in the genus Treponema as Treponema caldaria comb. nov., Treponema stenostrepta comb. nov., and Treponema zuelzerae comb. nov., and emendation of the genus Treponema.</title>
        <authorList>
            <person name="Abt B."/>
            <person name="Goker M."/>
            <person name="Scheuner C."/>
            <person name="Han C."/>
            <person name="Lu M."/>
            <person name="Misra M."/>
            <person name="Lapidus A."/>
            <person name="Nolan M."/>
            <person name="Lucas S."/>
            <person name="Hammon N."/>
            <person name="Deshpande S."/>
            <person name="Cheng J.F."/>
            <person name="Tapia R."/>
            <person name="Goodwin L.A."/>
            <person name="Pitluck S."/>
            <person name="Liolios K."/>
            <person name="Pagani I."/>
            <person name="Ivanova N."/>
            <person name="Mavromatis K."/>
            <person name="Mikhailova N."/>
            <person name="Huntemann M."/>
            <person name="Pati A."/>
            <person name="Chen A."/>
            <person name="Palaniappan K."/>
            <person name="Land M."/>
            <person name="Hauser L."/>
            <person name="Jeffries C.D."/>
            <person name="Rohde M."/>
            <person name="Spring S."/>
            <person name="Gronow S."/>
            <person name="Detter J.C."/>
            <person name="Bristow J."/>
            <person name="Eisen J.A."/>
            <person name="Markowitz V."/>
            <person name="Hugenholtz P."/>
            <person name="Kyrpides N.C."/>
            <person name="Woyke T."/>
            <person name="Klenk H.P."/>
        </authorList>
    </citation>
    <scope>NUCLEOTIDE SEQUENCE</scope>
    <source>
        <strain evidence="6">ATCC 51460 / DSM 7334 / H1</strain>
    </source>
</reference>
<dbReference type="Proteomes" id="UP000000503">
    <property type="component" value="Chromosome"/>
</dbReference>
<keyword evidence="3" id="KW-0063">Aspartyl esterase</keyword>
<dbReference type="RefSeq" id="WP_013968085.1">
    <property type="nucleotide sequence ID" value="NC_015732.1"/>
</dbReference>
<comment type="similarity">
    <text evidence="1">Belongs to the pectinesterase family.</text>
</comment>
<dbReference type="SUPFAM" id="SSF51126">
    <property type="entry name" value="Pectin lyase-like"/>
    <property type="match status" value="1"/>
</dbReference>
<evidence type="ECO:0000313" key="6">
    <source>
        <dbReference type="Proteomes" id="UP000000503"/>
    </source>
</evidence>
<keyword evidence="6" id="KW-1185">Reference proteome</keyword>
<dbReference type="InterPro" id="IPR011050">
    <property type="entry name" value="Pectin_lyase_fold/virulence"/>
</dbReference>
<dbReference type="EC" id="3.1.1.11" evidence="5"/>
<evidence type="ECO:0000256" key="2">
    <source>
        <dbReference type="ARBA" id="ARBA00022801"/>
    </source>
</evidence>
<protein>
    <submittedName>
        <fullName evidence="5">Pectinesterase</fullName>
        <ecNumber evidence="5">3.1.1.11</ecNumber>
    </submittedName>
</protein>
<gene>
    <name evidence="5" type="ordered locus">Spica_0619</name>
</gene>
<organism evidence="5 6">
    <name type="scientific">Gracilinema caldarium (strain ATCC 51460 / DSM 7334 / H1)</name>
    <name type="common">Treponema caldarium</name>
    <dbReference type="NCBI Taxonomy" id="744872"/>
    <lineage>
        <taxon>Bacteria</taxon>
        <taxon>Pseudomonadati</taxon>
        <taxon>Spirochaetota</taxon>
        <taxon>Spirochaetia</taxon>
        <taxon>Spirochaetales</taxon>
        <taxon>Breznakiellaceae</taxon>
        <taxon>Gracilinema</taxon>
    </lineage>
</organism>
<name>F8F1C9_GRAC1</name>
<keyword evidence="2 5" id="KW-0378">Hydrolase</keyword>
<evidence type="ECO:0000259" key="4">
    <source>
        <dbReference type="Pfam" id="PF01095"/>
    </source>
</evidence>
<accession>F8F1C9</accession>
<dbReference type="GO" id="GO:0042545">
    <property type="term" value="P:cell wall modification"/>
    <property type="evidence" value="ECO:0007669"/>
    <property type="project" value="InterPro"/>
</dbReference>
<evidence type="ECO:0000313" key="5">
    <source>
        <dbReference type="EMBL" id="AEJ18773.1"/>
    </source>
</evidence>
<evidence type="ECO:0000256" key="1">
    <source>
        <dbReference type="ARBA" id="ARBA00008891"/>
    </source>
</evidence>
<dbReference type="InterPro" id="IPR000070">
    <property type="entry name" value="Pectinesterase_cat"/>
</dbReference>
<dbReference type="STRING" id="744872.Spica_0619"/>
<dbReference type="EMBL" id="CP002868">
    <property type="protein sequence ID" value="AEJ18773.1"/>
    <property type="molecule type" value="Genomic_DNA"/>
</dbReference>
<sequence length="610" mass="67993">MADVDTSFFLYIPGKKSLDIVQDLAEHGFGHLDEIKKHVSFLYNVDKKPMAIQFDTTDGNNDFITYPVPEQTKRVTILFKARGAKDADTGTPYGMFWAGWQRGEYQSLLRHNHSNQIKGPIGQTNLKPDDIVSDWHDFRLVFEVASDNKAMTAKAYIDNKLRHITEQYVRQNTEWAGAGNYIAFGDYDGSTNGFARYLYLLLIFDEDVSELSLSQLSQRVGFDLTNIPALVNDKDPPSKRPAFKPNGITMFAHEVNKDAAWVDPATIHNDKIDLDCLPYSKNKALVIQKKPPSFDIKKTVSSITVSSDGSPGTFKTIAEAIDVAQPGTIIFIRKGLYKEKLKITKPDITLIGENPANTIIYGYEADVGGIDGNILVEVSLQGESFNACNLTFYNKGAEWNKTWGKAERRSVAFAVRNVGKGFVRNCIFLGQQDTLYLRSGRLYMENCYVEGEVDFICGGATVFFQNCQIHSIYYPQGGYITAAAPADSGGLGFDNGYVFNQCIFTADPALEQAKPVYLGRGAWQNGSNGKGPAKVVIQNSIISKISGKTGWTDWDTESTAERQFFREYNNTGEGAIQGERPGRKVLTDQEYQTLYSTPEQVLGYTPQLPW</sequence>
<dbReference type="Gene3D" id="2.160.20.10">
    <property type="entry name" value="Single-stranded right-handed beta-helix, Pectin lyase-like"/>
    <property type="match status" value="1"/>
</dbReference>
<dbReference type="PANTHER" id="PTHR31321:SF57">
    <property type="entry name" value="PECTINESTERASE 53-RELATED"/>
    <property type="match status" value="1"/>
</dbReference>
<dbReference type="KEGG" id="scd:Spica_0619"/>
<dbReference type="GO" id="GO:0009279">
    <property type="term" value="C:cell outer membrane"/>
    <property type="evidence" value="ECO:0007669"/>
    <property type="project" value="TreeGrafter"/>
</dbReference>
<dbReference type="InterPro" id="IPR012334">
    <property type="entry name" value="Pectin_lyas_fold"/>
</dbReference>
<dbReference type="eggNOG" id="COG4677">
    <property type="taxonomic scope" value="Bacteria"/>
</dbReference>
<evidence type="ECO:0000256" key="3">
    <source>
        <dbReference type="ARBA" id="ARBA00023085"/>
    </source>
</evidence>
<proteinExistence type="inferred from homology"/>
<feature type="domain" description="Pectinesterase catalytic" evidence="4">
    <location>
        <begin position="303"/>
        <end position="590"/>
    </location>
</feature>
<dbReference type="GO" id="GO:0030599">
    <property type="term" value="F:pectinesterase activity"/>
    <property type="evidence" value="ECO:0007669"/>
    <property type="project" value="UniProtKB-EC"/>
</dbReference>